<dbReference type="AlphaFoldDB" id="A0A7C9EW79"/>
<reference evidence="1" key="1">
    <citation type="journal article" date="2013" name="J. Plant Res.">
        <title>Effect of fungi and light on seed germination of three Opuntia species from semiarid lands of central Mexico.</title>
        <authorList>
            <person name="Delgado-Sanchez P."/>
            <person name="Jimenez-Bremont J.F."/>
            <person name="Guerrero-Gonzalez Mde L."/>
            <person name="Flores J."/>
        </authorList>
    </citation>
    <scope>NUCLEOTIDE SEQUENCE</scope>
    <source>
        <tissue evidence="1">Cladode</tissue>
    </source>
</reference>
<proteinExistence type="predicted"/>
<dbReference type="EMBL" id="GISG01262222">
    <property type="protein sequence ID" value="MBA4674305.1"/>
    <property type="molecule type" value="Transcribed_RNA"/>
</dbReference>
<reference evidence="1" key="2">
    <citation type="submission" date="2020-07" db="EMBL/GenBank/DDBJ databases">
        <authorList>
            <person name="Vera ALvarez R."/>
            <person name="Arias-Moreno D.M."/>
            <person name="Jimenez-Jacinto V."/>
            <person name="Jimenez-Bremont J.F."/>
            <person name="Swaminathan K."/>
            <person name="Moose S.P."/>
            <person name="Guerrero-Gonzalez M.L."/>
            <person name="Marino-Ramirez L."/>
            <person name="Landsman D."/>
            <person name="Rodriguez-Kessler M."/>
            <person name="Delgado-Sanchez P."/>
        </authorList>
    </citation>
    <scope>NUCLEOTIDE SEQUENCE</scope>
    <source>
        <tissue evidence="1">Cladode</tissue>
    </source>
</reference>
<name>A0A7C9EW79_OPUST</name>
<evidence type="ECO:0000313" key="1">
    <source>
        <dbReference type="EMBL" id="MBA4674305.1"/>
    </source>
</evidence>
<protein>
    <submittedName>
        <fullName evidence="1">Uncharacterized protein</fullName>
    </submittedName>
</protein>
<organism evidence="1">
    <name type="scientific">Opuntia streptacantha</name>
    <name type="common">Prickly pear cactus</name>
    <name type="synonym">Opuntia cardona</name>
    <dbReference type="NCBI Taxonomy" id="393608"/>
    <lineage>
        <taxon>Eukaryota</taxon>
        <taxon>Viridiplantae</taxon>
        <taxon>Streptophyta</taxon>
        <taxon>Embryophyta</taxon>
        <taxon>Tracheophyta</taxon>
        <taxon>Spermatophyta</taxon>
        <taxon>Magnoliopsida</taxon>
        <taxon>eudicotyledons</taxon>
        <taxon>Gunneridae</taxon>
        <taxon>Pentapetalae</taxon>
        <taxon>Caryophyllales</taxon>
        <taxon>Cactineae</taxon>
        <taxon>Cactaceae</taxon>
        <taxon>Opuntioideae</taxon>
        <taxon>Opuntia</taxon>
    </lineage>
</organism>
<sequence>MRLTKFLWFTFDKVSIFFLNCLSKFLDQPLADVTGRDITAISIPLESVPLYIFPKEDGPMMLLKSSQAVSSSAFFKLGIPSTKLRLSPKNPSDLSMPVTKAF</sequence>
<accession>A0A7C9EW79</accession>